<dbReference type="HOGENOM" id="CLU_2472636_0_0_1"/>
<keyword evidence="3" id="KW-1185">Reference proteome</keyword>
<organism evidence="2">
    <name type="scientific">Oryza brachyantha</name>
    <name type="common">malo sina</name>
    <dbReference type="NCBI Taxonomy" id="4533"/>
    <lineage>
        <taxon>Eukaryota</taxon>
        <taxon>Viridiplantae</taxon>
        <taxon>Streptophyta</taxon>
        <taxon>Embryophyta</taxon>
        <taxon>Tracheophyta</taxon>
        <taxon>Spermatophyta</taxon>
        <taxon>Magnoliopsida</taxon>
        <taxon>Liliopsida</taxon>
        <taxon>Poales</taxon>
        <taxon>Poaceae</taxon>
        <taxon>BOP clade</taxon>
        <taxon>Oryzoideae</taxon>
        <taxon>Oryzeae</taxon>
        <taxon>Oryzinae</taxon>
        <taxon>Oryza</taxon>
    </lineage>
</organism>
<protein>
    <submittedName>
        <fullName evidence="2">Uncharacterized protein</fullName>
    </submittedName>
</protein>
<reference evidence="2" key="1">
    <citation type="journal article" date="2013" name="Nat. Commun.">
        <title>Whole-genome sequencing of Oryza brachyantha reveals mechanisms underlying Oryza genome evolution.</title>
        <authorList>
            <person name="Chen J."/>
            <person name="Huang Q."/>
            <person name="Gao D."/>
            <person name="Wang J."/>
            <person name="Lang Y."/>
            <person name="Liu T."/>
            <person name="Li B."/>
            <person name="Bai Z."/>
            <person name="Luis Goicoechea J."/>
            <person name="Liang C."/>
            <person name="Chen C."/>
            <person name="Zhang W."/>
            <person name="Sun S."/>
            <person name="Liao Y."/>
            <person name="Zhang X."/>
            <person name="Yang L."/>
            <person name="Song C."/>
            <person name="Wang M."/>
            <person name="Shi J."/>
            <person name="Liu G."/>
            <person name="Liu J."/>
            <person name="Zhou H."/>
            <person name="Zhou W."/>
            <person name="Yu Q."/>
            <person name="An N."/>
            <person name="Chen Y."/>
            <person name="Cai Q."/>
            <person name="Wang B."/>
            <person name="Liu B."/>
            <person name="Min J."/>
            <person name="Huang Y."/>
            <person name="Wu H."/>
            <person name="Li Z."/>
            <person name="Zhang Y."/>
            <person name="Yin Y."/>
            <person name="Song W."/>
            <person name="Jiang J."/>
            <person name="Jackson S.A."/>
            <person name="Wing R.A."/>
            <person name="Wang J."/>
            <person name="Chen M."/>
        </authorList>
    </citation>
    <scope>NUCLEOTIDE SEQUENCE [LARGE SCALE GENOMIC DNA]</scope>
    <source>
        <strain evidence="2">cv. IRGC 101232</strain>
    </source>
</reference>
<name>J3N1F7_ORYBR</name>
<evidence type="ECO:0000313" key="3">
    <source>
        <dbReference type="Proteomes" id="UP000006038"/>
    </source>
</evidence>
<dbReference type="Proteomes" id="UP000006038">
    <property type="component" value="Chromosome 10"/>
</dbReference>
<evidence type="ECO:0000313" key="2">
    <source>
        <dbReference type="EnsemblPlants" id="OB10G13550.1"/>
    </source>
</evidence>
<evidence type="ECO:0000256" key="1">
    <source>
        <dbReference type="SAM" id="MobiDB-lite"/>
    </source>
</evidence>
<dbReference type="Gramene" id="OB10G13550.1">
    <property type="protein sequence ID" value="OB10G13550.1"/>
    <property type="gene ID" value="OB10G13550"/>
</dbReference>
<feature type="region of interest" description="Disordered" evidence="1">
    <location>
        <begin position="42"/>
        <end position="88"/>
    </location>
</feature>
<accession>J3N1F7</accession>
<dbReference type="AlphaFoldDB" id="J3N1F7"/>
<proteinExistence type="predicted"/>
<sequence>MASKPYGIDMDVEPTVKFNASDSSSSTKIFIPTREIFVASQTAQDETKKIHARRNKQPDWPRKGAKRNNISNRRMTPDHNIRTKLVKN</sequence>
<dbReference type="EnsemblPlants" id="OB10G13550.1">
    <property type="protein sequence ID" value="OB10G13550.1"/>
    <property type="gene ID" value="OB10G13550"/>
</dbReference>
<reference evidence="2" key="2">
    <citation type="submission" date="2013-04" db="UniProtKB">
        <authorList>
            <consortium name="EnsemblPlants"/>
        </authorList>
    </citation>
    <scope>IDENTIFICATION</scope>
</reference>